<dbReference type="RefSeq" id="WP_039245494.1">
    <property type="nucleotide sequence ID" value="NZ_JWSY01000009.1"/>
</dbReference>
<dbReference type="Proteomes" id="UP000031166">
    <property type="component" value="Unassembled WGS sequence"/>
</dbReference>
<dbReference type="EMBL" id="JWSY01000009">
    <property type="protein sequence ID" value="KIC58953.1"/>
    <property type="molecule type" value="Genomic_DNA"/>
</dbReference>
<dbReference type="GO" id="GO:0016020">
    <property type="term" value="C:membrane"/>
    <property type="evidence" value="ECO:0007669"/>
    <property type="project" value="UniProtKB-SubCell"/>
</dbReference>
<evidence type="ECO:0000256" key="5">
    <source>
        <dbReference type="SAM" id="Phobius"/>
    </source>
</evidence>
<feature type="transmembrane region" description="Helical" evidence="5">
    <location>
        <begin position="262"/>
        <end position="281"/>
    </location>
</feature>
<feature type="transmembrane region" description="Helical" evidence="5">
    <location>
        <begin position="73"/>
        <end position="94"/>
    </location>
</feature>
<feature type="domain" description="O-antigen ligase-related" evidence="6">
    <location>
        <begin position="222"/>
        <end position="358"/>
    </location>
</feature>
<dbReference type="AlphaFoldDB" id="A0A0B4DXG8"/>
<organism evidence="7 8">
    <name type="scientific">Brevundimonas nasdae</name>
    <dbReference type="NCBI Taxonomy" id="172043"/>
    <lineage>
        <taxon>Bacteria</taxon>
        <taxon>Pseudomonadati</taxon>
        <taxon>Pseudomonadota</taxon>
        <taxon>Alphaproteobacteria</taxon>
        <taxon>Caulobacterales</taxon>
        <taxon>Caulobacteraceae</taxon>
        <taxon>Brevundimonas</taxon>
    </lineage>
</organism>
<feature type="transmembrane region" description="Helical" evidence="5">
    <location>
        <begin position="343"/>
        <end position="368"/>
    </location>
</feature>
<evidence type="ECO:0000313" key="7">
    <source>
        <dbReference type="EMBL" id="KIC58953.1"/>
    </source>
</evidence>
<dbReference type="InterPro" id="IPR007016">
    <property type="entry name" value="O-antigen_ligase-rel_domated"/>
</dbReference>
<feature type="transmembrane region" description="Helical" evidence="5">
    <location>
        <begin position="219"/>
        <end position="242"/>
    </location>
</feature>
<evidence type="ECO:0000259" key="6">
    <source>
        <dbReference type="Pfam" id="PF04932"/>
    </source>
</evidence>
<feature type="transmembrane region" description="Helical" evidence="5">
    <location>
        <begin position="190"/>
        <end position="207"/>
    </location>
</feature>
<proteinExistence type="predicted"/>
<evidence type="ECO:0000256" key="2">
    <source>
        <dbReference type="ARBA" id="ARBA00022692"/>
    </source>
</evidence>
<gene>
    <name evidence="7" type="ORF">RM53_07105</name>
</gene>
<feature type="transmembrane region" description="Helical" evidence="5">
    <location>
        <begin position="388"/>
        <end position="406"/>
    </location>
</feature>
<evidence type="ECO:0000256" key="3">
    <source>
        <dbReference type="ARBA" id="ARBA00022989"/>
    </source>
</evidence>
<accession>A0A0B4DXG8</accession>
<dbReference type="PANTHER" id="PTHR37422">
    <property type="entry name" value="TEICHURONIC ACID BIOSYNTHESIS PROTEIN TUAE"/>
    <property type="match status" value="1"/>
</dbReference>
<dbReference type="PANTHER" id="PTHR37422:SF13">
    <property type="entry name" value="LIPOPOLYSACCHARIDE BIOSYNTHESIS PROTEIN PA4999-RELATED"/>
    <property type="match status" value="1"/>
</dbReference>
<feature type="transmembrane region" description="Helical" evidence="5">
    <location>
        <begin position="106"/>
        <end position="126"/>
    </location>
</feature>
<dbReference type="Pfam" id="PF04932">
    <property type="entry name" value="Wzy_C"/>
    <property type="match status" value="1"/>
</dbReference>
<comment type="caution">
    <text evidence="7">The sequence shown here is derived from an EMBL/GenBank/DDBJ whole genome shotgun (WGS) entry which is preliminary data.</text>
</comment>
<evidence type="ECO:0000256" key="4">
    <source>
        <dbReference type="ARBA" id="ARBA00023136"/>
    </source>
</evidence>
<name>A0A0B4DXG8_9CAUL</name>
<comment type="subcellular location">
    <subcellularLocation>
        <location evidence="1">Membrane</location>
        <topology evidence="1">Multi-pass membrane protein</topology>
    </subcellularLocation>
</comment>
<protein>
    <recommendedName>
        <fullName evidence="6">O-antigen ligase-related domain-containing protein</fullName>
    </recommendedName>
</protein>
<evidence type="ECO:0000313" key="8">
    <source>
        <dbReference type="Proteomes" id="UP000031166"/>
    </source>
</evidence>
<keyword evidence="3 5" id="KW-1133">Transmembrane helix</keyword>
<dbReference type="InterPro" id="IPR051533">
    <property type="entry name" value="WaaL-like"/>
</dbReference>
<keyword evidence="2 5" id="KW-0812">Transmembrane</keyword>
<feature type="transmembrane region" description="Helical" evidence="5">
    <location>
        <begin position="21"/>
        <end position="40"/>
    </location>
</feature>
<reference evidence="7 8" key="1">
    <citation type="submission" date="2014-12" db="EMBL/GenBank/DDBJ databases">
        <title>Genome sequencing of Brevundimonas nasdae TPW30.</title>
        <authorList>
            <person name="Tan P.W."/>
            <person name="Chan K.-G."/>
        </authorList>
    </citation>
    <scope>NUCLEOTIDE SEQUENCE [LARGE SCALE GENOMIC DNA]</scope>
    <source>
        <strain evidence="7 8">TPW30</strain>
    </source>
</reference>
<feature type="transmembrane region" description="Helical" evidence="5">
    <location>
        <begin position="46"/>
        <end position="66"/>
    </location>
</feature>
<feature type="transmembrane region" description="Helical" evidence="5">
    <location>
        <begin position="133"/>
        <end position="157"/>
    </location>
</feature>
<keyword evidence="4 5" id="KW-0472">Membrane</keyword>
<evidence type="ECO:0000256" key="1">
    <source>
        <dbReference type="ARBA" id="ARBA00004141"/>
    </source>
</evidence>
<sequence length="412" mass="43346">MQAVLTASRRGTLRWSQARAAYERVALSLLGLGVTLPLFLTPGQVSGPRLGDLALAVAVPLVGVTWRGMAPVLRAAGVVAAGFLAMTLLVQVAQGGDQLNVGDAAFWFRWIASALAAPAVASLILRDEQRRRLFLWAVLAGAACHLATYGLAMVVGLEPLQAVGLASPRAMVTTTAAQVRLTTLAEHPNAAMAMIGLAVPVGVMLAGRRWMRRATTWGGVGVAVLGFVSTLSRGGMMAAMLAGLARMVVGWRWRERARPQGMVLAVCVLAAGVAALQAGRFDLDGGRFAGRFDKTALQDNLAGRMLTWRRTVDLVVERPMGTGWSSADEMGAFRALSVSHNGYLFTARTAGVVSALVLLGLHLASAARLDALTPLSVYLLAAMFGEDLTQGAGIVFLCCLVGALAWRRPLAP</sequence>